<accession>A0ABC8M7C0</accession>
<evidence type="ECO:0000259" key="11">
    <source>
        <dbReference type="Pfam" id="PF01467"/>
    </source>
</evidence>
<evidence type="ECO:0000256" key="1">
    <source>
        <dbReference type="ARBA" id="ARBA00004658"/>
    </source>
</evidence>
<dbReference type="AlphaFoldDB" id="A0ABC8M7C0"/>
<comment type="catalytic activity">
    <reaction evidence="10">
        <text>nicotinate beta-D-ribonucleotide + ATP + H(+) = deamido-NAD(+) + diphosphate</text>
        <dbReference type="Rhea" id="RHEA:22860"/>
        <dbReference type="ChEBI" id="CHEBI:15378"/>
        <dbReference type="ChEBI" id="CHEBI:30616"/>
        <dbReference type="ChEBI" id="CHEBI:33019"/>
        <dbReference type="ChEBI" id="CHEBI:57502"/>
        <dbReference type="ChEBI" id="CHEBI:58437"/>
        <dbReference type="EC" id="2.7.7.18"/>
    </reaction>
</comment>
<dbReference type="Pfam" id="PF01467">
    <property type="entry name" value="CTP_transf_like"/>
    <property type="match status" value="1"/>
</dbReference>
<proteinExistence type="inferred from homology"/>
<dbReference type="CDD" id="cd09286">
    <property type="entry name" value="NMNAT_Eukarya"/>
    <property type="match status" value="1"/>
</dbReference>
<keyword evidence="13" id="KW-1185">Reference proteome</keyword>
<keyword evidence="6 10" id="KW-0548">Nucleotidyltransferase</keyword>
<protein>
    <recommendedName>
        <fullName evidence="10">Nicotinamide-nucleotide adenylyltransferase</fullName>
        <ecNumber evidence="10">2.7.7.1</ecNumber>
        <ecNumber evidence="10">2.7.7.18</ecNumber>
    </recommendedName>
</protein>
<reference evidence="12 13" key="1">
    <citation type="submission" date="2022-03" db="EMBL/GenBank/DDBJ databases">
        <authorList>
            <person name="Macdonald S."/>
            <person name="Ahmed S."/>
            <person name="Newling K."/>
        </authorList>
    </citation>
    <scope>NUCLEOTIDE SEQUENCE [LARGE SCALE GENOMIC DNA]</scope>
</reference>
<evidence type="ECO:0000313" key="12">
    <source>
        <dbReference type="EMBL" id="CAH8392208.1"/>
    </source>
</evidence>
<comment type="caution">
    <text evidence="12">The sequence shown here is derived from an EMBL/GenBank/DDBJ whole genome shotgun (WGS) entry which is preliminary data.</text>
</comment>
<comment type="pathway">
    <text evidence="2">Cofactor biosynthesis; NAD(+) biosynthesis; deamido-NAD(+) from nicotinate D-ribonucleotide: step 1/1.</text>
</comment>
<keyword evidence="9 10" id="KW-0520">NAD</keyword>
<sequence length="271" mass="30869">MDVSLPVDKLSKPESITKLVLEFDLDKTCVVLVATGSFNPPTFMHLRMFEMARDALNSEGFHVLGGYMSPVNDAYEKKGLLSADHRLKMCNLACKSSDFIMVDPWEASQDSYQRSLMVLSRVKTFLTQNRHVPEESLKVMLLCGSDLLQSFCTPGVWIPEQVKAICKDYGIVCIRREEQDVESMILGDRILHETRVSTYRFSCFCFSGSISQILTRFLLQDNIRIVNNSVPNQISSSRLRKCISRGLSVKYLTEDGVIDYIKQHQLYTNLE</sequence>
<evidence type="ECO:0000256" key="10">
    <source>
        <dbReference type="RuleBase" id="RU362021"/>
    </source>
</evidence>
<feature type="domain" description="Cytidyltransferase-like" evidence="11">
    <location>
        <begin position="34"/>
        <end position="241"/>
    </location>
</feature>
<evidence type="ECO:0000256" key="4">
    <source>
        <dbReference type="ARBA" id="ARBA00022642"/>
    </source>
</evidence>
<name>A0ABC8M7C0_ERUVS</name>
<evidence type="ECO:0000256" key="7">
    <source>
        <dbReference type="ARBA" id="ARBA00022741"/>
    </source>
</evidence>
<dbReference type="EC" id="2.7.7.18" evidence="10"/>
<evidence type="ECO:0000256" key="9">
    <source>
        <dbReference type="ARBA" id="ARBA00023027"/>
    </source>
</evidence>
<evidence type="ECO:0000256" key="6">
    <source>
        <dbReference type="ARBA" id="ARBA00022695"/>
    </source>
</evidence>
<keyword evidence="8 10" id="KW-0067">ATP-binding</keyword>
<dbReference type="EMBL" id="CAKOAT010986264">
    <property type="protein sequence ID" value="CAH8392208.1"/>
    <property type="molecule type" value="Genomic_DNA"/>
</dbReference>
<dbReference type="InterPro" id="IPR005248">
    <property type="entry name" value="NadD/NMNAT"/>
</dbReference>
<dbReference type="InterPro" id="IPR004821">
    <property type="entry name" value="Cyt_trans-like"/>
</dbReference>
<evidence type="ECO:0000256" key="5">
    <source>
        <dbReference type="ARBA" id="ARBA00022679"/>
    </source>
</evidence>
<comment type="similarity">
    <text evidence="3 10">Belongs to the eukaryotic NMN adenylyltransferase family.</text>
</comment>
<dbReference type="Proteomes" id="UP001642260">
    <property type="component" value="Unassembled WGS sequence"/>
</dbReference>
<comment type="catalytic activity">
    <reaction evidence="10">
        <text>beta-nicotinamide D-ribonucleotide + ATP + H(+) = diphosphate + NAD(+)</text>
        <dbReference type="Rhea" id="RHEA:21360"/>
        <dbReference type="ChEBI" id="CHEBI:14649"/>
        <dbReference type="ChEBI" id="CHEBI:15378"/>
        <dbReference type="ChEBI" id="CHEBI:30616"/>
        <dbReference type="ChEBI" id="CHEBI:33019"/>
        <dbReference type="ChEBI" id="CHEBI:57540"/>
        <dbReference type="EC" id="2.7.7.1"/>
    </reaction>
</comment>
<evidence type="ECO:0000256" key="8">
    <source>
        <dbReference type="ARBA" id="ARBA00022840"/>
    </source>
</evidence>
<gene>
    <name evidence="12" type="ORF">ERUC_LOCUS44691</name>
</gene>
<dbReference type="GO" id="GO:0004515">
    <property type="term" value="F:nicotinate-nucleotide adenylyltransferase activity"/>
    <property type="evidence" value="ECO:0007669"/>
    <property type="project" value="UniProtKB-EC"/>
</dbReference>
<keyword evidence="4 10" id="KW-0662">Pyridine nucleotide biosynthesis</keyword>
<dbReference type="GO" id="GO:0019363">
    <property type="term" value="P:pyridine nucleotide biosynthetic process"/>
    <property type="evidence" value="ECO:0007669"/>
    <property type="project" value="UniProtKB-KW"/>
</dbReference>
<dbReference type="GO" id="GO:0005524">
    <property type="term" value="F:ATP binding"/>
    <property type="evidence" value="ECO:0007669"/>
    <property type="project" value="UniProtKB-KW"/>
</dbReference>
<evidence type="ECO:0000256" key="3">
    <source>
        <dbReference type="ARBA" id="ARBA00007064"/>
    </source>
</evidence>
<dbReference type="PANTHER" id="PTHR12039:SF17">
    <property type="entry name" value="NICOTINAMIDE-NUCLEOTIDE ADENYLYLTRANSFERASE"/>
    <property type="match status" value="1"/>
</dbReference>
<evidence type="ECO:0000313" key="13">
    <source>
        <dbReference type="Proteomes" id="UP001642260"/>
    </source>
</evidence>
<evidence type="ECO:0000256" key="2">
    <source>
        <dbReference type="ARBA" id="ARBA00005019"/>
    </source>
</evidence>
<keyword evidence="7 10" id="KW-0547">Nucleotide-binding</keyword>
<dbReference type="InterPro" id="IPR051182">
    <property type="entry name" value="Euk_NMN_adenylyltrnsfrase"/>
</dbReference>
<dbReference type="InterPro" id="IPR014729">
    <property type="entry name" value="Rossmann-like_a/b/a_fold"/>
</dbReference>
<dbReference type="InterPro" id="IPR045094">
    <property type="entry name" value="NMNAT_euk"/>
</dbReference>
<comment type="pathway">
    <text evidence="1 10">Cofactor biosynthesis; NAD(+) biosynthesis; NAD(+) from nicotinamide D-ribonucleotide: step 1/1.</text>
</comment>
<dbReference type="NCBIfam" id="TIGR00482">
    <property type="entry name" value="nicotinate (nicotinamide) nucleotide adenylyltransferase"/>
    <property type="match status" value="1"/>
</dbReference>
<dbReference type="SUPFAM" id="SSF52374">
    <property type="entry name" value="Nucleotidylyl transferase"/>
    <property type="match status" value="1"/>
</dbReference>
<dbReference type="EC" id="2.7.7.1" evidence="10"/>
<organism evidence="12 13">
    <name type="scientific">Eruca vesicaria subsp. sativa</name>
    <name type="common">Garden rocket</name>
    <name type="synonym">Eruca sativa</name>
    <dbReference type="NCBI Taxonomy" id="29727"/>
    <lineage>
        <taxon>Eukaryota</taxon>
        <taxon>Viridiplantae</taxon>
        <taxon>Streptophyta</taxon>
        <taxon>Embryophyta</taxon>
        <taxon>Tracheophyta</taxon>
        <taxon>Spermatophyta</taxon>
        <taxon>Magnoliopsida</taxon>
        <taxon>eudicotyledons</taxon>
        <taxon>Gunneridae</taxon>
        <taxon>Pentapetalae</taxon>
        <taxon>rosids</taxon>
        <taxon>malvids</taxon>
        <taxon>Brassicales</taxon>
        <taxon>Brassicaceae</taxon>
        <taxon>Brassiceae</taxon>
        <taxon>Eruca</taxon>
    </lineage>
</organism>
<dbReference type="Gene3D" id="3.40.50.620">
    <property type="entry name" value="HUPs"/>
    <property type="match status" value="1"/>
</dbReference>
<keyword evidence="5 10" id="KW-0808">Transferase</keyword>
<dbReference type="PANTHER" id="PTHR12039">
    <property type="entry name" value="NICOTINAMIDE MONONUCLEOTIDE ADENYLYLTRANSFERASE"/>
    <property type="match status" value="1"/>
</dbReference>
<dbReference type="GO" id="GO:0000309">
    <property type="term" value="F:nicotinamide-nucleotide adenylyltransferase activity"/>
    <property type="evidence" value="ECO:0007669"/>
    <property type="project" value="UniProtKB-EC"/>
</dbReference>